<sequence length="419" mass="48629">MTKLSKWLKGNLKDNVKETFEATIEHLLKLNPPIKKGNKRQALMSSLQALMKNDESVREEYESLNAWVNVNNSEKEKKEKSLKIVDKEHQAMFKKARVVQYNISYGAGSAQTQNSNNIVSEHEVSTDIKEAQEINPLNGQKVKEEKEDNLLSRIPHKFSFSASKQGSYVEPILEHVEKALFRFVVKNRDYIPSDTVKEFALKCNPPRNIDFSDADILCLLNFITKHISLFMIPHSDQTLFYGEYKLKPLDVLQSFKIEARNHHAHGITKSKGKWNDEKLQRLSTLALELVDCLGDEDAFESLLVIKRNLSSELTEQYVLPMKRRHENNEDEIQERKRHMTDEELRELIDFALNIVNKLEPENKEHLNQIVRLAVDKNEAFINIWRALVTSKDESAKIRKFISLMNIRFNMNLKNKIGTI</sequence>
<organism evidence="1 2">
    <name type="scientific">Dentiscutata heterogama</name>
    <dbReference type="NCBI Taxonomy" id="1316150"/>
    <lineage>
        <taxon>Eukaryota</taxon>
        <taxon>Fungi</taxon>
        <taxon>Fungi incertae sedis</taxon>
        <taxon>Mucoromycota</taxon>
        <taxon>Glomeromycotina</taxon>
        <taxon>Glomeromycetes</taxon>
        <taxon>Diversisporales</taxon>
        <taxon>Gigasporaceae</taxon>
        <taxon>Dentiscutata</taxon>
    </lineage>
</organism>
<dbReference type="EMBL" id="CAJVPU010002529">
    <property type="protein sequence ID" value="CAG8502651.1"/>
    <property type="molecule type" value="Genomic_DNA"/>
</dbReference>
<evidence type="ECO:0000313" key="2">
    <source>
        <dbReference type="Proteomes" id="UP000789702"/>
    </source>
</evidence>
<keyword evidence="2" id="KW-1185">Reference proteome</keyword>
<protein>
    <submittedName>
        <fullName evidence="1">9060_t:CDS:1</fullName>
    </submittedName>
</protein>
<gene>
    <name evidence="1" type="ORF">DHETER_LOCUS3079</name>
</gene>
<accession>A0ACA9L0H7</accession>
<proteinExistence type="predicted"/>
<reference evidence="1" key="1">
    <citation type="submission" date="2021-06" db="EMBL/GenBank/DDBJ databases">
        <authorList>
            <person name="Kallberg Y."/>
            <person name="Tangrot J."/>
            <person name="Rosling A."/>
        </authorList>
    </citation>
    <scope>NUCLEOTIDE SEQUENCE</scope>
    <source>
        <strain evidence="1">IL203A</strain>
    </source>
</reference>
<name>A0ACA9L0H7_9GLOM</name>
<evidence type="ECO:0000313" key="1">
    <source>
        <dbReference type="EMBL" id="CAG8502651.1"/>
    </source>
</evidence>
<dbReference type="Proteomes" id="UP000789702">
    <property type="component" value="Unassembled WGS sequence"/>
</dbReference>
<comment type="caution">
    <text evidence="1">The sequence shown here is derived from an EMBL/GenBank/DDBJ whole genome shotgun (WGS) entry which is preliminary data.</text>
</comment>